<organism evidence="6 7">
    <name type="scientific">Methylophilus aquaticus</name>
    <dbReference type="NCBI Taxonomy" id="1971610"/>
    <lineage>
        <taxon>Bacteria</taxon>
        <taxon>Pseudomonadati</taxon>
        <taxon>Pseudomonadota</taxon>
        <taxon>Betaproteobacteria</taxon>
        <taxon>Nitrosomonadales</taxon>
        <taxon>Methylophilaceae</taxon>
        <taxon>Methylophilus</taxon>
    </lineage>
</organism>
<dbReference type="GO" id="GO:0016787">
    <property type="term" value="F:hydrolase activity"/>
    <property type="evidence" value="ECO:0007669"/>
    <property type="project" value="UniProtKB-KW"/>
</dbReference>
<evidence type="ECO:0000256" key="5">
    <source>
        <dbReference type="ARBA" id="ARBA00039666"/>
    </source>
</evidence>
<keyword evidence="4" id="KW-0460">Magnesium</keyword>
<dbReference type="PANTHER" id="PTHR19288">
    <property type="entry name" value="4-NITROPHENYLPHOSPHATASE-RELATED"/>
    <property type="match status" value="1"/>
</dbReference>
<dbReference type="PRINTS" id="PR00413">
    <property type="entry name" value="HADHALOGNASE"/>
</dbReference>
<dbReference type="InterPro" id="IPR006355">
    <property type="entry name" value="LHPP/HDHD2"/>
</dbReference>
<evidence type="ECO:0000256" key="1">
    <source>
        <dbReference type="ARBA" id="ARBA00001946"/>
    </source>
</evidence>
<evidence type="ECO:0000313" key="7">
    <source>
        <dbReference type="Proteomes" id="UP001225906"/>
    </source>
</evidence>
<proteinExistence type="inferred from homology"/>
<dbReference type="Proteomes" id="UP001225906">
    <property type="component" value="Unassembled WGS sequence"/>
</dbReference>
<comment type="similarity">
    <text evidence="2">Belongs to the HAD-like hydrolase superfamily.</text>
</comment>
<dbReference type="InterPro" id="IPR023214">
    <property type="entry name" value="HAD_sf"/>
</dbReference>
<dbReference type="RefSeq" id="WP_306389646.1">
    <property type="nucleotide sequence ID" value="NZ_JAVCAP010000016.1"/>
</dbReference>
<gene>
    <name evidence="6" type="ORF">Q9291_08700</name>
</gene>
<reference evidence="7" key="1">
    <citation type="journal article" date="2019" name="Int. J. Syst. Evol. Microbiol.">
        <title>The Global Catalogue of Microorganisms (GCM) 10K type strain sequencing project: providing services to taxonomists for standard genome sequencing and annotation.</title>
        <authorList>
            <consortium name="The Broad Institute Genomics Platform"/>
            <consortium name="The Broad Institute Genome Sequencing Center for Infectious Disease"/>
            <person name="Wu L."/>
            <person name="Ma J."/>
        </authorList>
    </citation>
    <scope>NUCLEOTIDE SEQUENCE [LARGE SCALE GENOMIC DNA]</scope>
    <source>
        <strain evidence="7">VKM B-3159</strain>
    </source>
</reference>
<sequence>MFNFNTIKAVLFDLDGVLYIGQQPVAGAIAAVEAIRKAGMAVRFVTNTSTLSLHALQQKLNALGFNAVPEEVMSAPQATIQYLKQQANPVCKLLLAEDVKKDFSGFDQSETAATYVVIGDIGDAWSYPLLNEVFHCLVNGAQLIAIHKNRFWQTETGLQMDIGAFVTGLEYASNTKAMLMGKPSRHFFNMAVDALRLKPSEVLMIGDDIDADVGGAQDAGLHGVLVKTGKYRETYTRLSAVDPDATIASVADLPALLGVQHLSAH</sequence>
<evidence type="ECO:0000256" key="2">
    <source>
        <dbReference type="ARBA" id="ARBA00007958"/>
    </source>
</evidence>
<comment type="caution">
    <text evidence="6">The sequence shown here is derived from an EMBL/GenBank/DDBJ whole genome shotgun (WGS) entry which is preliminary data.</text>
</comment>
<comment type="cofactor">
    <cofactor evidence="1">
        <name>Mg(2+)</name>
        <dbReference type="ChEBI" id="CHEBI:18420"/>
    </cofactor>
</comment>
<evidence type="ECO:0000256" key="4">
    <source>
        <dbReference type="ARBA" id="ARBA00022842"/>
    </source>
</evidence>
<dbReference type="SUPFAM" id="SSF56784">
    <property type="entry name" value="HAD-like"/>
    <property type="match status" value="1"/>
</dbReference>
<accession>A0ABT9JUX1</accession>
<dbReference type="InterPro" id="IPR006357">
    <property type="entry name" value="HAD-SF_hydro_IIA"/>
</dbReference>
<dbReference type="NCBIfam" id="TIGR01460">
    <property type="entry name" value="HAD-SF-IIA"/>
    <property type="match status" value="1"/>
</dbReference>
<dbReference type="EMBL" id="JAVCAP010000016">
    <property type="protein sequence ID" value="MDP8567926.1"/>
    <property type="molecule type" value="Genomic_DNA"/>
</dbReference>
<dbReference type="Pfam" id="PF13242">
    <property type="entry name" value="Hydrolase_like"/>
    <property type="match status" value="1"/>
</dbReference>
<dbReference type="NCBIfam" id="TIGR01458">
    <property type="entry name" value="HAD-SF-IIA-hyp3"/>
    <property type="match status" value="1"/>
</dbReference>
<evidence type="ECO:0000256" key="3">
    <source>
        <dbReference type="ARBA" id="ARBA00022723"/>
    </source>
</evidence>
<dbReference type="InterPro" id="IPR006439">
    <property type="entry name" value="HAD-SF_hydro_IA"/>
</dbReference>
<keyword evidence="3" id="KW-0479">Metal-binding</keyword>
<protein>
    <recommendedName>
        <fullName evidence="5">Haloacid dehalogenase-like hydrolase domain-containing protein 2</fullName>
    </recommendedName>
</protein>
<name>A0ABT9JUX1_9PROT</name>
<keyword evidence="6" id="KW-0378">Hydrolase</keyword>
<dbReference type="InterPro" id="IPR036412">
    <property type="entry name" value="HAD-like_sf"/>
</dbReference>
<dbReference type="Pfam" id="PF13344">
    <property type="entry name" value="Hydrolase_6"/>
    <property type="match status" value="1"/>
</dbReference>
<dbReference type="PANTHER" id="PTHR19288:SF46">
    <property type="entry name" value="HALOACID DEHALOGENASE-LIKE HYDROLASE DOMAIN-CONTAINING PROTEIN 2"/>
    <property type="match status" value="1"/>
</dbReference>
<evidence type="ECO:0000313" key="6">
    <source>
        <dbReference type="EMBL" id="MDP8567926.1"/>
    </source>
</evidence>
<dbReference type="Gene3D" id="3.40.50.1000">
    <property type="entry name" value="HAD superfamily/HAD-like"/>
    <property type="match status" value="2"/>
</dbReference>
<keyword evidence="7" id="KW-1185">Reference proteome</keyword>